<reference evidence="3" key="2">
    <citation type="journal article" date="2022" name="Microbiol. Resour. Announc.">
        <title>Metagenome Sequencing to Explore Phylogenomics of Terrestrial Cyanobacteria.</title>
        <authorList>
            <person name="Ward R.D."/>
            <person name="Stajich J.E."/>
            <person name="Johansen J.R."/>
            <person name="Huntemann M."/>
            <person name="Clum A."/>
            <person name="Foster B."/>
            <person name="Foster B."/>
            <person name="Roux S."/>
            <person name="Palaniappan K."/>
            <person name="Varghese N."/>
            <person name="Mukherjee S."/>
            <person name="Reddy T.B.K."/>
            <person name="Daum C."/>
            <person name="Copeland A."/>
            <person name="Chen I.A."/>
            <person name="Ivanova N.N."/>
            <person name="Kyrpides N.C."/>
            <person name="Shapiro N."/>
            <person name="Eloe-Fadrosh E.A."/>
            <person name="Pietrasiak N."/>
        </authorList>
    </citation>
    <scope>NUCLEOTIDE SEQUENCE</scope>
    <source>
        <strain evidence="3">UHER 2000/2452</strain>
    </source>
</reference>
<dbReference type="Pfam" id="PF11282">
    <property type="entry name" value="DUF3082"/>
    <property type="match status" value="1"/>
</dbReference>
<keyword evidence="2" id="KW-1133">Transmembrane helix</keyword>
<evidence type="ECO:0000256" key="2">
    <source>
        <dbReference type="SAM" id="Phobius"/>
    </source>
</evidence>
<keyword evidence="2" id="KW-0812">Transmembrane</keyword>
<evidence type="ECO:0000313" key="4">
    <source>
        <dbReference type="Proteomes" id="UP000757435"/>
    </source>
</evidence>
<gene>
    <name evidence="3" type="ORF">KME15_06005</name>
</gene>
<protein>
    <submittedName>
        <fullName evidence="3">DUF3082 domain-containing protein</fullName>
    </submittedName>
</protein>
<feature type="transmembrane region" description="Helical" evidence="2">
    <location>
        <begin position="89"/>
        <end position="122"/>
    </location>
</feature>
<keyword evidence="2" id="KW-0472">Membrane</keyword>
<feature type="transmembrane region" description="Helical" evidence="2">
    <location>
        <begin position="47"/>
        <end position="69"/>
    </location>
</feature>
<proteinExistence type="predicted"/>
<reference evidence="3" key="1">
    <citation type="submission" date="2021-05" db="EMBL/GenBank/DDBJ databases">
        <authorList>
            <person name="Pietrasiak N."/>
            <person name="Ward R."/>
            <person name="Stajich J.E."/>
            <person name="Kurbessoian T."/>
        </authorList>
    </citation>
    <scope>NUCLEOTIDE SEQUENCE</scope>
    <source>
        <strain evidence="3">UHER 2000/2452</strain>
    </source>
</reference>
<dbReference type="PANTHER" id="PTHR35733">
    <property type="entry name" value="OS02G0307800 PROTEIN"/>
    <property type="match status" value="1"/>
</dbReference>
<name>A0A951ULL1_9CYAN</name>
<sequence length="130" mass="13426">MATPPPQDLTPESSGKPTKAQNQPTQNQVAQNQAAQNQTVPPTPLRCFVGALIASGFATALYSLTQSIIRAFANKPLPSGNVTATNIAVAVRTLVMGMSALATAIFAIAAVGLVALGIQLLVKQLRQTSS</sequence>
<organism evidence="3 4">
    <name type="scientific">Drouetiella hepatica Uher 2000/2452</name>
    <dbReference type="NCBI Taxonomy" id="904376"/>
    <lineage>
        <taxon>Bacteria</taxon>
        <taxon>Bacillati</taxon>
        <taxon>Cyanobacteriota</taxon>
        <taxon>Cyanophyceae</taxon>
        <taxon>Oculatellales</taxon>
        <taxon>Oculatellaceae</taxon>
        <taxon>Drouetiella</taxon>
    </lineage>
</organism>
<dbReference type="PANTHER" id="PTHR35733:SF1">
    <property type="entry name" value="OS02G0307800 PROTEIN"/>
    <property type="match status" value="1"/>
</dbReference>
<dbReference type="AlphaFoldDB" id="A0A951ULL1"/>
<dbReference type="EMBL" id="JAHHHD010000004">
    <property type="protein sequence ID" value="MBW4658207.1"/>
    <property type="molecule type" value="Genomic_DNA"/>
</dbReference>
<evidence type="ECO:0000313" key="3">
    <source>
        <dbReference type="EMBL" id="MBW4658207.1"/>
    </source>
</evidence>
<comment type="caution">
    <text evidence="3">The sequence shown here is derived from an EMBL/GenBank/DDBJ whole genome shotgun (WGS) entry which is preliminary data.</text>
</comment>
<accession>A0A951ULL1</accession>
<feature type="compositionally biased region" description="Low complexity" evidence="1">
    <location>
        <begin position="20"/>
        <end position="38"/>
    </location>
</feature>
<dbReference type="Proteomes" id="UP000757435">
    <property type="component" value="Unassembled WGS sequence"/>
</dbReference>
<dbReference type="InterPro" id="IPR021434">
    <property type="entry name" value="DUF3082"/>
</dbReference>
<feature type="region of interest" description="Disordered" evidence="1">
    <location>
        <begin position="1"/>
        <end position="38"/>
    </location>
</feature>
<evidence type="ECO:0000256" key="1">
    <source>
        <dbReference type="SAM" id="MobiDB-lite"/>
    </source>
</evidence>